<dbReference type="Pfam" id="PF10480">
    <property type="entry name" value="ICAP-1_inte_bdg"/>
    <property type="match status" value="1"/>
</dbReference>
<feature type="compositionally biased region" description="Basic and acidic residues" evidence="1">
    <location>
        <begin position="158"/>
        <end position="178"/>
    </location>
</feature>
<accession>A0A811JVH2</accession>
<comment type="caution">
    <text evidence="2">The sequence shown here is derived from an EMBL/GenBank/DDBJ whole genome shotgun (WGS) entry which is preliminary data.</text>
</comment>
<dbReference type="AlphaFoldDB" id="A0A811JVH2"/>
<proteinExistence type="predicted"/>
<feature type="region of interest" description="Disordered" evidence="1">
    <location>
        <begin position="158"/>
        <end position="191"/>
    </location>
</feature>
<dbReference type="Proteomes" id="UP000614601">
    <property type="component" value="Unassembled WGS sequence"/>
</dbReference>
<dbReference type="InterPro" id="IPR019517">
    <property type="entry name" value="Integrin-bd_ICAP-1"/>
</dbReference>
<protein>
    <submittedName>
        <fullName evidence="2">Uncharacterized protein</fullName>
    </submittedName>
</protein>
<name>A0A811JVH2_9BILA</name>
<organism evidence="2 3">
    <name type="scientific">Bursaphelenchus okinawaensis</name>
    <dbReference type="NCBI Taxonomy" id="465554"/>
    <lineage>
        <taxon>Eukaryota</taxon>
        <taxon>Metazoa</taxon>
        <taxon>Ecdysozoa</taxon>
        <taxon>Nematoda</taxon>
        <taxon>Chromadorea</taxon>
        <taxon>Rhabditida</taxon>
        <taxon>Tylenchina</taxon>
        <taxon>Tylenchomorpha</taxon>
        <taxon>Aphelenchoidea</taxon>
        <taxon>Aphelenchoididae</taxon>
        <taxon>Bursaphelenchus</taxon>
    </lineage>
</organism>
<dbReference type="Proteomes" id="UP000783686">
    <property type="component" value="Unassembled WGS sequence"/>
</dbReference>
<dbReference type="OrthoDB" id="10060702at2759"/>
<reference evidence="2" key="1">
    <citation type="submission" date="2020-09" db="EMBL/GenBank/DDBJ databases">
        <authorList>
            <person name="Kikuchi T."/>
        </authorList>
    </citation>
    <scope>NUCLEOTIDE SEQUENCE</scope>
    <source>
        <strain evidence="2">SH1</strain>
    </source>
</reference>
<dbReference type="EMBL" id="CAJFDH010000001">
    <property type="protein sequence ID" value="CAD5207494.1"/>
    <property type="molecule type" value="Genomic_DNA"/>
</dbReference>
<evidence type="ECO:0000313" key="2">
    <source>
        <dbReference type="EMBL" id="CAD5207494.1"/>
    </source>
</evidence>
<dbReference type="EMBL" id="CAJFCW020000001">
    <property type="protein sequence ID" value="CAG9085864.1"/>
    <property type="molecule type" value="Genomic_DNA"/>
</dbReference>
<evidence type="ECO:0000256" key="1">
    <source>
        <dbReference type="SAM" id="MobiDB-lite"/>
    </source>
</evidence>
<dbReference type="Gene3D" id="2.30.29.30">
    <property type="entry name" value="Pleckstrin-homology domain (PH domain)/Phosphotyrosine-binding domain (PTB)"/>
    <property type="match status" value="1"/>
</dbReference>
<sequence>MAVNPENVPKLNYLGVIKVHTQNSISPQPSQPTDEQNKLTRSLEEQIIDQIDCAQISGDLPRKDNEKSILIGLQTSPLGIKLTNLETNLCVQRIAMHKLIQCICFDADHDNRINLVILEQLNEADHGLAHLLQTSNDSCANQICQEIGEAFYKLEEEARARSQAERQRREAAKKERERIKRQKSTESANKV</sequence>
<gene>
    <name evidence="2" type="ORF">BOKJ2_LOCUS2178</name>
</gene>
<evidence type="ECO:0000313" key="3">
    <source>
        <dbReference type="Proteomes" id="UP000614601"/>
    </source>
</evidence>
<dbReference type="InterPro" id="IPR011993">
    <property type="entry name" value="PH-like_dom_sf"/>
</dbReference>
<keyword evidence="3" id="KW-1185">Reference proteome</keyword>